<evidence type="ECO:0000256" key="4">
    <source>
        <dbReference type="SAM" id="MobiDB-lite"/>
    </source>
</evidence>
<dbReference type="EMBL" id="OIVN01006381">
    <property type="protein sequence ID" value="SPD31830.1"/>
    <property type="molecule type" value="Genomic_DNA"/>
</dbReference>
<accession>A0A2N9J5N6</accession>
<feature type="chain" id="PRO_5014744335" description="Remorin C-terminal domain-containing protein" evidence="5">
    <location>
        <begin position="26"/>
        <end position="583"/>
    </location>
</feature>
<dbReference type="InterPro" id="IPR032675">
    <property type="entry name" value="LRR_dom_sf"/>
</dbReference>
<feature type="compositionally biased region" description="Basic and acidic residues" evidence="4">
    <location>
        <begin position="287"/>
        <end position="299"/>
    </location>
</feature>
<feature type="compositionally biased region" description="Basic and acidic residues" evidence="4">
    <location>
        <begin position="551"/>
        <end position="568"/>
    </location>
</feature>
<name>A0A2N9J5N6_FAGSY</name>
<dbReference type="PANTHER" id="PTHR48007">
    <property type="entry name" value="LEUCINE-RICH REPEAT RECEPTOR-LIKE PROTEIN KINASE PXC1"/>
    <property type="match status" value="1"/>
</dbReference>
<feature type="region of interest" description="Disordered" evidence="4">
    <location>
        <begin position="545"/>
        <end position="570"/>
    </location>
</feature>
<dbReference type="InterPro" id="IPR046959">
    <property type="entry name" value="PRK1-6/SRF4-like"/>
</dbReference>
<comment type="similarity">
    <text evidence="1">Belongs to the remorin family.</text>
</comment>
<gene>
    <name evidence="7" type="ORF">FSB_LOCUS59712</name>
</gene>
<evidence type="ECO:0000313" key="7">
    <source>
        <dbReference type="EMBL" id="SPD31830.1"/>
    </source>
</evidence>
<dbReference type="InterPro" id="IPR003591">
    <property type="entry name" value="Leu-rich_rpt_typical-subtyp"/>
</dbReference>
<dbReference type="FunFam" id="3.80.10.10:FF:002345">
    <property type="entry name" value="Leucine-rich repeat (LRR) family protein"/>
    <property type="match status" value="1"/>
</dbReference>
<keyword evidence="3" id="KW-0677">Repeat</keyword>
<organism evidence="7">
    <name type="scientific">Fagus sylvatica</name>
    <name type="common">Beechnut</name>
    <dbReference type="NCBI Taxonomy" id="28930"/>
    <lineage>
        <taxon>Eukaryota</taxon>
        <taxon>Viridiplantae</taxon>
        <taxon>Streptophyta</taxon>
        <taxon>Embryophyta</taxon>
        <taxon>Tracheophyta</taxon>
        <taxon>Spermatophyta</taxon>
        <taxon>Magnoliopsida</taxon>
        <taxon>eudicotyledons</taxon>
        <taxon>Gunneridae</taxon>
        <taxon>Pentapetalae</taxon>
        <taxon>rosids</taxon>
        <taxon>fabids</taxon>
        <taxon>Fagales</taxon>
        <taxon>Fagaceae</taxon>
        <taxon>Fagus</taxon>
    </lineage>
</organism>
<dbReference type="Pfam" id="PF03763">
    <property type="entry name" value="Remorin_C"/>
    <property type="match status" value="1"/>
</dbReference>
<dbReference type="InterPro" id="IPR001611">
    <property type="entry name" value="Leu-rich_rpt"/>
</dbReference>
<feature type="signal peptide" evidence="5">
    <location>
        <begin position="1"/>
        <end position="25"/>
    </location>
</feature>
<feature type="compositionally biased region" description="Basic and acidic residues" evidence="4">
    <location>
        <begin position="430"/>
        <end position="446"/>
    </location>
</feature>
<evidence type="ECO:0000256" key="5">
    <source>
        <dbReference type="SAM" id="SignalP"/>
    </source>
</evidence>
<evidence type="ECO:0000256" key="1">
    <source>
        <dbReference type="ARBA" id="ARBA00005711"/>
    </source>
</evidence>
<sequence length="583" mass="65669">MARFQFLAFSLFVISSSLLFSVALSKTLKRDVKALNEIKASLGWRVVYAWVGDDPCGDGDLPPWSGVTCSTQGDYRVVTELEVYAVSIVGPFPTAVTNLLDLTRLDLHNNKLTGPIPPQIGRLKRLKILNLRWNKLQDAIPPEIGELKSLTHLDAGNNHLVGTIRELIRIEGCFPALRNLYLNNNYLTGGIPAQLANLTNLEILYLSYNKMSGVIPAGLAHIPKLTYLYLDHNQFTGRIPDAFYKHPFLKEMYIDGNSFRPGVKPIGYHKVLEVSDTEVKYSGTQRQKTEETGSIRDGRLPPQRTQSFKEKKKSQSWFQRQFTRQGSQDYDANNVIEYATAVAAVAFAINNLEEQPETSLTSIKSNKEDTRSLAQEPGRASQRFSGETSMKLPEGKDTKVPLTAAASGKTPQKSIGPAPSVKKSPTFAEHLNKTDSIKPESAEPKPDLPATIKPATPGIETRRQSSMKSVEETQAEAWERVELAKIKERQNFRYEKLNITILSWEEKKRAKARHRLQRTEREVEQRRLKASEKYRSEMDYISQVAGGAKAQAEERRRNEESKTKEKANTFRTTGKFPKKCLCL</sequence>
<evidence type="ECO:0000256" key="2">
    <source>
        <dbReference type="ARBA" id="ARBA00022614"/>
    </source>
</evidence>
<dbReference type="SMART" id="SM00369">
    <property type="entry name" value="LRR_TYP"/>
    <property type="match status" value="4"/>
</dbReference>
<dbReference type="FunFam" id="3.80.10.10:FF:000764">
    <property type="entry name" value="Putative leucine-rich repeat receptor-like protein kinase"/>
    <property type="match status" value="1"/>
</dbReference>
<reference evidence="7" key="1">
    <citation type="submission" date="2018-02" db="EMBL/GenBank/DDBJ databases">
        <authorList>
            <person name="Cohen D.B."/>
            <person name="Kent A.D."/>
        </authorList>
    </citation>
    <scope>NUCLEOTIDE SEQUENCE</scope>
</reference>
<protein>
    <recommendedName>
        <fullName evidence="6">Remorin C-terminal domain-containing protein</fullName>
    </recommendedName>
</protein>
<feature type="domain" description="Remorin C-terminal" evidence="6">
    <location>
        <begin position="471"/>
        <end position="579"/>
    </location>
</feature>
<dbReference type="Pfam" id="PF13855">
    <property type="entry name" value="LRR_8"/>
    <property type="match status" value="2"/>
</dbReference>
<evidence type="ECO:0000256" key="3">
    <source>
        <dbReference type="ARBA" id="ARBA00022737"/>
    </source>
</evidence>
<evidence type="ECO:0000259" key="6">
    <source>
        <dbReference type="Pfam" id="PF03763"/>
    </source>
</evidence>
<feature type="region of interest" description="Disordered" evidence="4">
    <location>
        <begin position="281"/>
        <end position="316"/>
    </location>
</feature>
<dbReference type="AlphaFoldDB" id="A0A2N9J5N6"/>
<keyword evidence="2" id="KW-0433">Leucine-rich repeat</keyword>
<proteinExistence type="inferred from homology"/>
<dbReference type="SUPFAM" id="SSF52058">
    <property type="entry name" value="L domain-like"/>
    <property type="match status" value="1"/>
</dbReference>
<dbReference type="InterPro" id="IPR005516">
    <property type="entry name" value="Remorin_C"/>
</dbReference>
<dbReference type="Gene3D" id="3.80.10.10">
    <property type="entry name" value="Ribonuclease Inhibitor"/>
    <property type="match status" value="2"/>
</dbReference>
<keyword evidence="5" id="KW-0732">Signal</keyword>
<feature type="region of interest" description="Disordered" evidence="4">
    <location>
        <begin position="356"/>
        <end position="469"/>
    </location>
</feature>
<dbReference type="PANTHER" id="PTHR48007:SF4">
    <property type="entry name" value="LEUCINE-RICH REPEAT RECEPTOR-LIKE PROTEIN KINASE PXC1"/>
    <property type="match status" value="1"/>
</dbReference>